<dbReference type="Pfam" id="PF08843">
    <property type="entry name" value="AbiEii"/>
    <property type="match status" value="1"/>
</dbReference>
<protein>
    <submittedName>
        <fullName evidence="2">Nucleotidyl transferase AbiEii/AbiGii toxin family protein</fullName>
    </submittedName>
</protein>
<feature type="region of interest" description="Disordered" evidence="1">
    <location>
        <begin position="67"/>
        <end position="118"/>
    </location>
</feature>
<keyword evidence="3" id="KW-1185">Reference proteome</keyword>
<dbReference type="GeneID" id="95499454"/>
<dbReference type="RefSeq" id="WP_328740079.1">
    <property type="nucleotide sequence ID" value="NZ_CP108036.1"/>
</dbReference>
<dbReference type="GO" id="GO:0016740">
    <property type="term" value="F:transferase activity"/>
    <property type="evidence" value="ECO:0007669"/>
    <property type="project" value="UniProtKB-KW"/>
</dbReference>
<organism evidence="2 3">
    <name type="scientific">Streptomyces erythrochromogenes</name>
    <dbReference type="NCBI Taxonomy" id="285574"/>
    <lineage>
        <taxon>Bacteria</taxon>
        <taxon>Bacillati</taxon>
        <taxon>Actinomycetota</taxon>
        <taxon>Actinomycetes</taxon>
        <taxon>Kitasatosporales</taxon>
        <taxon>Streptomycetaceae</taxon>
        <taxon>Streptomyces</taxon>
    </lineage>
</organism>
<evidence type="ECO:0000313" key="3">
    <source>
        <dbReference type="Proteomes" id="UP001432312"/>
    </source>
</evidence>
<gene>
    <name evidence="2" type="ORF">OHA91_25440</name>
</gene>
<reference evidence="2" key="1">
    <citation type="submission" date="2022-10" db="EMBL/GenBank/DDBJ databases">
        <title>The complete genomes of actinobacterial strains from the NBC collection.</title>
        <authorList>
            <person name="Joergensen T.S."/>
            <person name="Alvarez Arevalo M."/>
            <person name="Sterndorff E.B."/>
            <person name="Faurdal D."/>
            <person name="Vuksanovic O."/>
            <person name="Mourched A.-S."/>
            <person name="Charusanti P."/>
            <person name="Shaw S."/>
            <person name="Blin K."/>
            <person name="Weber T."/>
        </authorList>
    </citation>
    <scope>NUCLEOTIDE SEQUENCE</scope>
    <source>
        <strain evidence="2">NBC_00303</strain>
    </source>
</reference>
<dbReference type="EMBL" id="CP108036">
    <property type="protein sequence ID" value="WUN81550.1"/>
    <property type="molecule type" value="Genomic_DNA"/>
</dbReference>
<dbReference type="InterPro" id="IPR014942">
    <property type="entry name" value="AbiEii"/>
</dbReference>
<proteinExistence type="predicted"/>
<name>A0ABZ1QGF9_9ACTN</name>
<keyword evidence="2" id="KW-0808">Transferase</keyword>
<dbReference type="Proteomes" id="UP001432312">
    <property type="component" value="Chromosome"/>
</dbReference>
<accession>A0ABZ1QGF9</accession>
<feature type="region of interest" description="Disordered" evidence="1">
    <location>
        <begin position="1"/>
        <end position="25"/>
    </location>
</feature>
<evidence type="ECO:0000256" key="1">
    <source>
        <dbReference type="SAM" id="MobiDB-lite"/>
    </source>
</evidence>
<evidence type="ECO:0000313" key="2">
    <source>
        <dbReference type="EMBL" id="WUN81550.1"/>
    </source>
</evidence>
<sequence length="420" mass="46007">MSVTNARNAVGSLRRAREHELPRTSTAGMGAVAEAAEAAERVTAETADAFERFEGDRLDGLDGLDGLRRRRPFRSPAGGPDAGAVGEDLRGGRPMSSWREFGISSTHLPSEPLDEETRAARHLPRTLRPVVGDDVRQRAVFDPSLRHNFQGYRAGDPVFDDPERTAAWVRARRAAMDAVLLAVSESEWAGSLVLRGSVLLADRFGEEAREPGDLDFVVVPETWRMEDGRTGRMLDGIAAAADGRAGIKASGAVSEDIWTYDRVPGRRMVLPWSVPGLPDGQVQLDFVFNERLPVAPEPAELACGAVVLAATPALSLAWKVLWLISDRHPQGKDLYDAVLLAERHRLPNALLQEVFRQAGEAPQPNRDVELLDIVHIAPEGCVGAEWEHFEAEYPQLAAPGEEVFLARLVEALRPTFEDVF</sequence>